<evidence type="ECO:0000313" key="3">
    <source>
        <dbReference type="EMBL" id="TQO19477.1"/>
    </source>
</evidence>
<dbReference type="PANTHER" id="PTHR43000">
    <property type="entry name" value="DTDP-D-GLUCOSE 4,6-DEHYDRATASE-RELATED"/>
    <property type="match status" value="1"/>
</dbReference>
<proteinExistence type="inferred from homology"/>
<evidence type="ECO:0000313" key="4">
    <source>
        <dbReference type="Proteomes" id="UP000316560"/>
    </source>
</evidence>
<accession>A0A8H2PUC3</accession>
<reference evidence="3 4" key="1">
    <citation type="submission" date="2019-06" db="EMBL/GenBank/DDBJ databases">
        <title>Sequencing the genomes of 1000 actinobacteria strains.</title>
        <authorList>
            <person name="Klenk H.-P."/>
        </authorList>
    </citation>
    <scope>NUCLEOTIDE SEQUENCE [LARGE SCALE GENOMIC DNA]</scope>
    <source>
        <strain evidence="3 4">DSM 21947</strain>
    </source>
</reference>
<dbReference type="EMBL" id="VFRA01000001">
    <property type="protein sequence ID" value="TQO19477.1"/>
    <property type="molecule type" value="Genomic_DNA"/>
</dbReference>
<dbReference type="InterPro" id="IPR001509">
    <property type="entry name" value="Epimerase_deHydtase"/>
</dbReference>
<dbReference type="Proteomes" id="UP000316560">
    <property type="component" value="Unassembled WGS sequence"/>
</dbReference>
<dbReference type="RefSeq" id="WP_141989916.1">
    <property type="nucleotide sequence ID" value="NZ_VFRA01000001.1"/>
</dbReference>
<dbReference type="SUPFAM" id="SSF51735">
    <property type="entry name" value="NAD(P)-binding Rossmann-fold domains"/>
    <property type="match status" value="1"/>
</dbReference>
<sequence>MANYLIAGAGSVGKTLAARLISRGDSVLVASRSGTSVDGAQTVTVDVTNSASLAAAAQSCETIFLATSPIDYHRWPELWPPMFQSTIDAAHQSGAKLVIVGNLYAYGEDSAMPMTEQSPLLTKETKGRVRKDGWELALAAHQRGDIQAVEVRASDYFGPGAGKTAQLGAGFFRPVMAGKKVSIFGSATEKHSWTFLDDFASTLIAASDYEGEWGRPWLVPTDEPLTREEIAARINAQTGNSAKVASFGSVLLRTLAIFSPGIRAANDSAYQFNRPFVVDATETTNLLGVTATKWQDALATTVAWYRENPA</sequence>
<comment type="similarity">
    <text evidence="1">Belongs to the NAD(P)-dependent epimerase/dehydratase family.</text>
</comment>
<dbReference type="AlphaFoldDB" id="A0A8H2PUC3"/>
<protein>
    <submittedName>
        <fullName evidence="3">Nucleoside-diphosphate-sugar epimerase</fullName>
    </submittedName>
</protein>
<organism evidence="3 4">
    <name type="scientific">Rhodoglobus vestalii</name>
    <dbReference type="NCBI Taxonomy" id="193384"/>
    <lineage>
        <taxon>Bacteria</taxon>
        <taxon>Bacillati</taxon>
        <taxon>Actinomycetota</taxon>
        <taxon>Actinomycetes</taxon>
        <taxon>Micrococcales</taxon>
        <taxon>Microbacteriaceae</taxon>
        <taxon>Rhodoglobus</taxon>
    </lineage>
</organism>
<name>A0A8H2PUC3_9MICO</name>
<evidence type="ECO:0000259" key="2">
    <source>
        <dbReference type="Pfam" id="PF01370"/>
    </source>
</evidence>
<evidence type="ECO:0000256" key="1">
    <source>
        <dbReference type="ARBA" id="ARBA00007637"/>
    </source>
</evidence>
<dbReference type="Pfam" id="PF01370">
    <property type="entry name" value="Epimerase"/>
    <property type="match status" value="1"/>
</dbReference>
<dbReference type="Gene3D" id="3.40.50.720">
    <property type="entry name" value="NAD(P)-binding Rossmann-like Domain"/>
    <property type="match status" value="1"/>
</dbReference>
<feature type="domain" description="NAD-dependent epimerase/dehydratase" evidence="2">
    <location>
        <begin position="5"/>
        <end position="208"/>
    </location>
</feature>
<keyword evidence="4" id="KW-1185">Reference proteome</keyword>
<comment type="caution">
    <text evidence="3">The sequence shown here is derived from an EMBL/GenBank/DDBJ whole genome shotgun (WGS) entry which is preliminary data.</text>
</comment>
<gene>
    <name evidence="3" type="ORF">FB472_1032</name>
</gene>
<dbReference type="InterPro" id="IPR036291">
    <property type="entry name" value="NAD(P)-bd_dom_sf"/>
</dbReference>
<dbReference type="OrthoDB" id="8205493at2"/>